<dbReference type="Proteomes" id="UP001589798">
    <property type="component" value="Unassembled WGS sequence"/>
</dbReference>
<protein>
    <submittedName>
        <fullName evidence="2">Polysaccharide pyruvyl transferase family protein</fullName>
    </submittedName>
</protein>
<dbReference type="GO" id="GO:0016740">
    <property type="term" value="F:transferase activity"/>
    <property type="evidence" value="ECO:0007669"/>
    <property type="project" value="UniProtKB-KW"/>
</dbReference>
<sequence length="351" mass="39245">MKVGVLTFHRCINYGSYWQARCLVEGLRALGHDAELLDHDAADVTRAEWRCAFNPLLPQRTARADLPLYAAKARKFLAAFDELPQSTRFPLERPEEAGAYDTVVVGSDEVWNFQHPWYGHKGVFFGEGLQARRLSAYAASFGNHDAANGIDPAWAAKLTRFETISVRDANSLDLVRQSLGREPDLVLDPCLQFPLPPARAPGEEAPYLALYGHGFPSWFAAAVRRWARDTGRRIVSIGYRCDWADEQRIDVGPEEFPAVISGADAVATNFFHGCVFALHYARPFVCAPSAYRFNKVRDLTRLLGAERHRVEEGTPPDTFAAMLEAPLAPDITRRIEALRQASRSYLDRALA</sequence>
<evidence type="ECO:0000313" key="2">
    <source>
        <dbReference type="EMBL" id="MFC0205831.1"/>
    </source>
</evidence>
<dbReference type="InterPro" id="IPR007345">
    <property type="entry name" value="Polysacch_pyruvyl_Trfase"/>
</dbReference>
<organism evidence="2 3">
    <name type="scientific">Novosphingobium soli</name>
    <dbReference type="NCBI Taxonomy" id="574956"/>
    <lineage>
        <taxon>Bacteria</taxon>
        <taxon>Pseudomonadati</taxon>
        <taxon>Pseudomonadota</taxon>
        <taxon>Alphaproteobacteria</taxon>
        <taxon>Sphingomonadales</taxon>
        <taxon>Sphingomonadaceae</taxon>
        <taxon>Novosphingobium</taxon>
    </lineage>
</organism>
<dbReference type="Pfam" id="PF04230">
    <property type="entry name" value="PS_pyruv_trans"/>
    <property type="match status" value="1"/>
</dbReference>
<dbReference type="EMBL" id="JBHLWK010000020">
    <property type="protein sequence ID" value="MFC0205831.1"/>
    <property type="molecule type" value="Genomic_DNA"/>
</dbReference>
<gene>
    <name evidence="2" type="ORF">ACFFJC_16315</name>
</gene>
<name>A0ABV6CZK3_9SPHN</name>
<feature type="domain" description="Polysaccharide pyruvyl transferase" evidence="1">
    <location>
        <begin position="13"/>
        <end position="286"/>
    </location>
</feature>
<keyword evidence="2" id="KW-0808">Transferase</keyword>
<comment type="caution">
    <text evidence="2">The sequence shown here is derived from an EMBL/GenBank/DDBJ whole genome shotgun (WGS) entry which is preliminary data.</text>
</comment>
<accession>A0ABV6CZK3</accession>
<keyword evidence="3" id="KW-1185">Reference proteome</keyword>
<dbReference type="RefSeq" id="WP_379488564.1">
    <property type="nucleotide sequence ID" value="NZ_JBHLWK010000020.1"/>
</dbReference>
<proteinExistence type="predicted"/>
<evidence type="ECO:0000259" key="1">
    <source>
        <dbReference type="Pfam" id="PF04230"/>
    </source>
</evidence>
<evidence type="ECO:0000313" key="3">
    <source>
        <dbReference type="Proteomes" id="UP001589798"/>
    </source>
</evidence>
<reference evidence="2 3" key="1">
    <citation type="submission" date="2024-09" db="EMBL/GenBank/DDBJ databases">
        <authorList>
            <person name="Sun Q."/>
            <person name="Mori K."/>
        </authorList>
    </citation>
    <scope>NUCLEOTIDE SEQUENCE [LARGE SCALE GENOMIC DNA]</scope>
    <source>
        <strain evidence="2 3">CCM 7706</strain>
    </source>
</reference>